<comment type="caution">
    <text evidence="4">The sequence shown here is derived from an EMBL/GenBank/DDBJ whole genome shotgun (WGS) entry which is preliminary data.</text>
</comment>
<name>A0ABN2SDS2_9ACTN</name>
<proteinExistence type="predicted"/>
<evidence type="ECO:0000313" key="5">
    <source>
        <dbReference type="Proteomes" id="UP001499854"/>
    </source>
</evidence>
<dbReference type="InterPro" id="IPR027806">
    <property type="entry name" value="HARBI1_dom"/>
</dbReference>
<organism evidence="4 5">
    <name type="scientific">Catenulispora subtropica</name>
    <dbReference type="NCBI Taxonomy" id="450798"/>
    <lineage>
        <taxon>Bacteria</taxon>
        <taxon>Bacillati</taxon>
        <taxon>Actinomycetota</taxon>
        <taxon>Actinomycetes</taxon>
        <taxon>Catenulisporales</taxon>
        <taxon>Catenulisporaceae</taxon>
        <taxon>Catenulispora</taxon>
    </lineage>
</organism>
<reference evidence="4 5" key="1">
    <citation type="journal article" date="2019" name="Int. J. Syst. Evol. Microbiol.">
        <title>The Global Catalogue of Microorganisms (GCM) 10K type strain sequencing project: providing services to taxonomists for standard genome sequencing and annotation.</title>
        <authorList>
            <consortium name="The Broad Institute Genomics Platform"/>
            <consortium name="The Broad Institute Genome Sequencing Center for Infectious Disease"/>
            <person name="Wu L."/>
            <person name="Ma J."/>
        </authorList>
    </citation>
    <scope>NUCLEOTIDE SEQUENCE [LARGE SCALE GENOMIC DNA]</scope>
    <source>
        <strain evidence="4 5">JCM 16013</strain>
    </source>
</reference>
<evidence type="ECO:0000256" key="1">
    <source>
        <dbReference type="ARBA" id="ARBA00001968"/>
    </source>
</evidence>
<evidence type="ECO:0000259" key="3">
    <source>
        <dbReference type="Pfam" id="PF13359"/>
    </source>
</evidence>
<dbReference type="Proteomes" id="UP001499854">
    <property type="component" value="Unassembled WGS sequence"/>
</dbReference>
<dbReference type="RefSeq" id="WP_344659884.1">
    <property type="nucleotide sequence ID" value="NZ_BAAAQM010000033.1"/>
</dbReference>
<sequence length="288" mass="31275">MVTYAAVLDVREETVFFLARLLWLRRAELGTRRGRRALGCYRQAVLVLRWYLDGTRIAQLACDNGIGKSTAYRALHEGIDALAAAAPGLPEAIAAAKAAGHTHLNLDGTVIRIDRCAAPGPNGADLWWSGKHKHHGGNLQVLSDTDGWPLWISAVQPGREHDTTCAKAAAGLMPALEQAAAEQMPTLTDLGYQGLAGPALRMPIKKLKGIELKEDQRQYNLLVRGVHAIAERANSLLKTTFEALRRVSVCPWRIGAIAKAAIVLLPSNTADHYPPVTQRETQLPGMAH</sequence>
<evidence type="ECO:0000313" key="4">
    <source>
        <dbReference type="EMBL" id="GAA1984818.1"/>
    </source>
</evidence>
<dbReference type="EMBL" id="BAAAQM010000033">
    <property type="protein sequence ID" value="GAA1984818.1"/>
    <property type="molecule type" value="Genomic_DNA"/>
</dbReference>
<dbReference type="Pfam" id="PF13359">
    <property type="entry name" value="DDE_Tnp_4"/>
    <property type="match status" value="1"/>
</dbReference>
<protein>
    <submittedName>
        <fullName evidence="4">IS5-like element IS470 family transposase</fullName>
    </submittedName>
</protein>
<gene>
    <name evidence="4" type="ORF">GCM10009838_53670</name>
</gene>
<feature type="domain" description="DDE Tnp4" evidence="3">
    <location>
        <begin position="106"/>
        <end position="264"/>
    </location>
</feature>
<evidence type="ECO:0000256" key="2">
    <source>
        <dbReference type="ARBA" id="ARBA00022723"/>
    </source>
</evidence>
<keyword evidence="2" id="KW-0479">Metal-binding</keyword>
<accession>A0ABN2SDS2</accession>
<keyword evidence="5" id="KW-1185">Reference proteome</keyword>
<comment type="cofactor">
    <cofactor evidence="1">
        <name>a divalent metal cation</name>
        <dbReference type="ChEBI" id="CHEBI:60240"/>
    </cofactor>
</comment>